<dbReference type="InterPro" id="IPR011995">
    <property type="entry name" value="OMPdecase_type-2"/>
</dbReference>
<dbReference type="Proteomes" id="UP000886874">
    <property type="component" value="Unassembled WGS sequence"/>
</dbReference>
<dbReference type="SMART" id="SM00934">
    <property type="entry name" value="OMPdecase"/>
    <property type="match status" value="1"/>
</dbReference>
<feature type="domain" description="Orotidine 5'-phosphate decarboxylase" evidence="8">
    <location>
        <begin position="16"/>
        <end position="281"/>
    </location>
</feature>
<sequence>MSIDRLQQCIRARKNPTMVSLDPVAGRLPPHLLAGAAAQYGESLQALAQAYEDFSRGILDALQDLVPAVKVQAGCYQALGRDGAAALEHVLAYAKSLGYYVLLDTAQSPTPVTGEALAQACFGGIPVGAHRFTPLACDGLSLQPYQGSDAVQALLPYTAQDKSLFLQARTANKSAREMQDLLSGDRVLHQVVMDLAMRWCGEKYGRSGYANIGVVISGTHPDFLIRFRRKYDRLFFLVPGYGSRGAYGKDVQHAFDRAGHGAVVCAGRTLLYAYEKAGSDGRDYQAQTRRAAEKMRDNILTYIEVL</sequence>
<dbReference type="EMBL" id="DVFN01000137">
    <property type="protein sequence ID" value="HIQ70533.1"/>
    <property type="molecule type" value="Genomic_DNA"/>
</dbReference>
<dbReference type="InterPro" id="IPR001754">
    <property type="entry name" value="OMPdeCOase_dom"/>
</dbReference>
<dbReference type="PANTHER" id="PTHR43375:SF1">
    <property type="entry name" value="OROTIDINE 5'-PHOSPHATE DECARBOXYLASE"/>
    <property type="match status" value="1"/>
</dbReference>
<comment type="similarity">
    <text evidence="2">Belongs to the OMP decarboxylase family. Type 2 subfamily.</text>
</comment>
<evidence type="ECO:0000256" key="2">
    <source>
        <dbReference type="ARBA" id="ARBA00008847"/>
    </source>
</evidence>
<evidence type="ECO:0000256" key="4">
    <source>
        <dbReference type="ARBA" id="ARBA00022975"/>
    </source>
</evidence>
<comment type="catalytic activity">
    <reaction evidence="6">
        <text>orotidine 5'-phosphate + H(+) = UMP + CO2</text>
        <dbReference type="Rhea" id="RHEA:11596"/>
        <dbReference type="ChEBI" id="CHEBI:15378"/>
        <dbReference type="ChEBI" id="CHEBI:16526"/>
        <dbReference type="ChEBI" id="CHEBI:57538"/>
        <dbReference type="ChEBI" id="CHEBI:57865"/>
        <dbReference type="EC" id="4.1.1.23"/>
    </reaction>
</comment>
<dbReference type="PANTHER" id="PTHR43375">
    <property type="entry name" value="OROTIDINE 5'-PHOSPHATE DECARBOXYLASE"/>
    <property type="match status" value="1"/>
</dbReference>
<evidence type="ECO:0000313" key="9">
    <source>
        <dbReference type="EMBL" id="HIQ70533.1"/>
    </source>
</evidence>
<evidence type="ECO:0000256" key="5">
    <source>
        <dbReference type="ARBA" id="ARBA00023239"/>
    </source>
</evidence>
<comment type="pathway">
    <text evidence="1">Pyrimidine metabolism; UMP biosynthesis via de novo pathway; UMP from orotate: step 2/2.</text>
</comment>
<proteinExistence type="inferred from homology"/>
<gene>
    <name evidence="9" type="primary">pyrF</name>
    <name evidence="9" type="ORF">IAA67_09430</name>
</gene>
<dbReference type="EC" id="4.1.1.23" evidence="7"/>
<dbReference type="Gene3D" id="3.20.20.70">
    <property type="entry name" value="Aldolase class I"/>
    <property type="match status" value="1"/>
</dbReference>
<keyword evidence="4" id="KW-0665">Pyrimidine biosynthesis</keyword>
<dbReference type="GO" id="GO:0006207">
    <property type="term" value="P:'de novo' pyrimidine nucleobase biosynthetic process"/>
    <property type="evidence" value="ECO:0007669"/>
    <property type="project" value="InterPro"/>
</dbReference>
<evidence type="ECO:0000256" key="1">
    <source>
        <dbReference type="ARBA" id="ARBA00004861"/>
    </source>
</evidence>
<accession>A0A9D1CPX9</accession>
<evidence type="ECO:0000256" key="6">
    <source>
        <dbReference type="ARBA" id="ARBA00049157"/>
    </source>
</evidence>
<evidence type="ECO:0000256" key="7">
    <source>
        <dbReference type="NCBIfam" id="TIGR02127"/>
    </source>
</evidence>
<dbReference type="NCBIfam" id="TIGR02127">
    <property type="entry name" value="pyrF_sub2"/>
    <property type="match status" value="1"/>
</dbReference>
<keyword evidence="5 9" id="KW-0456">Lyase</keyword>
<dbReference type="AlphaFoldDB" id="A0A9D1CPX9"/>
<reference evidence="9" key="1">
    <citation type="submission" date="2020-10" db="EMBL/GenBank/DDBJ databases">
        <authorList>
            <person name="Gilroy R."/>
        </authorList>
    </citation>
    <scope>NUCLEOTIDE SEQUENCE</scope>
    <source>
        <strain evidence="9">ChiSjej2B20-13462</strain>
    </source>
</reference>
<keyword evidence="3" id="KW-0210">Decarboxylase</keyword>
<evidence type="ECO:0000259" key="8">
    <source>
        <dbReference type="SMART" id="SM00934"/>
    </source>
</evidence>
<organism evidence="9 10">
    <name type="scientific">Candidatus Avoscillospira stercorigallinarum</name>
    <dbReference type="NCBI Taxonomy" id="2840708"/>
    <lineage>
        <taxon>Bacteria</taxon>
        <taxon>Bacillati</taxon>
        <taxon>Bacillota</taxon>
        <taxon>Clostridia</taxon>
        <taxon>Eubacteriales</taxon>
        <taxon>Oscillospiraceae</taxon>
        <taxon>Oscillospiraceae incertae sedis</taxon>
        <taxon>Candidatus Avoscillospira</taxon>
    </lineage>
</organism>
<dbReference type="InterPro" id="IPR013785">
    <property type="entry name" value="Aldolase_TIM"/>
</dbReference>
<name>A0A9D1CPX9_9FIRM</name>
<evidence type="ECO:0000256" key="3">
    <source>
        <dbReference type="ARBA" id="ARBA00022793"/>
    </source>
</evidence>
<comment type="caution">
    <text evidence="9">The sequence shown here is derived from an EMBL/GenBank/DDBJ whole genome shotgun (WGS) entry which is preliminary data.</text>
</comment>
<dbReference type="GO" id="GO:0004590">
    <property type="term" value="F:orotidine-5'-phosphate decarboxylase activity"/>
    <property type="evidence" value="ECO:0007669"/>
    <property type="project" value="UniProtKB-UniRule"/>
</dbReference>
<protein>
    <recommendedName>
        <fullName evidence="7">Orotidine-5'-phosphate decarboxylase</fullName>
        <ecNumber evidence="7">4.1.1.23</ecNumber>
    </recommendedName>
</protein>
<dbReference type="SUPFAM" id="SSF51366">
    <property type="entry name" value="Ribulose-phoshate binding barrel"/>
    <property type="match status" value="1"/>
</dbReference>
<reference evidence="9" key="2">
    <citation type="journal article" date="2021" name="PeerJ">
        <title>Extensive microbial diversity within the chicken gut microbiome revealed by metagenomics and culture.</title>
        <authorList>
            <person name="Gilroy R."/>
            <person name="Ravi A."/>
            <person name="Getino M."/>
            <person name="Pursley I."/>
            <person name="Horton D.L."/>
            <person name="Alikhan N.F."/>
            <person name="Baker D."/>
            <person name="Gharbi K."/>
            <person name="Hall N."/>
            <person name="Watson M."/>
            <person name="Adriaenssens E.M."/>
            <person name="Foster-Nyarko E."/>
            <person name="Jarju S."/>
            <person name="Secka A."/>
            <person name="Antonio M."/>
            <person name="Oren A."/>
            <person name="Chaudhuri R.R."/>
            <person name="La Ragione R."/>
            <person name="Hildebrand F."/>
            <person name="Pallen M.J."/>
        </authorList>
    </citation>
    <scope>NUCLEOTIDE SEQUENCE</scope>
    <source>
        <strain evidence="9">ChiSjej2B20-13462</strain>
    </source>
</reference>
<dbReference type="GO" id="GO:0009220">
    <property type="term" value="P:pyrimidine ribonucleotide biosynthetic process"/>
    <property type="evidence" value="ECO:0007669"/>
    <property type="project" value="UniProtKB-UniRule"/>
</dbReference>
<evidence type="ECO:0000313" key="10">
    <source>
        <dbReference type="Proteomes" id="UP000886874"/>
    </source>
</evidence>
<dbReference type="InterPro" id="IPR011060">
    <property type="entry name" value="RibuloseP-bd_barrel"/>
</dbReference>